<dbReference type="Proteomes" id="UP000265566">
    <property type="component" value="Chromosome 3"/>
</dbReference>
<gene>
    <name evidence="1" type="ORF">MtrunA17_Chr3g0084321</name>
</gene>
<dbReference type="EMBL" id="PSQE01000003">
    <property type="protein sequence ID" value="RHN65839.1"/>
    <property type="molecule type" value="Genomic_DNA"/>
</dbReference>
<evidence type="ECO:0000313" key="1">
    <source>
        <dbReference type="EMBL" id="RHN65839.1"/>
    </source>
</evidence>
<name>A0A396IJP9_MEDTR</name>
<protein>
    <submittedName>
        <fullName evidence="1">Uncharacterized protein</fullName>
    </submittedName>
</protein>
<dbReference type="AlphaFoldDB" id="A0A396IJP9"/>
<dbReference type="Gramene" id="rna13731">
    <property type="protein sequence ID" value="RHN65839.1"/>
    <property type="gene ID" value="gene13731"/>
</dbReference>
<accession>A0A396IJP9</accession>
<proteinExistence type="predicted"/>
<reference evidence="2" key="1">
    <citation type="journal article" date="2018" name="Nat. Plants">
        <title>Whole-genome landscape of Medicago truncatula symbiotic genes.</title>
        <authorList>
            <person name="Pecrix Y."/>
            <person name="Staton S.E."/>
            <person name="Sallet E."/>
            <person name="Lelandais-Briere C."/>
            <person name="Moreau S."/>
            <person name="Carrere S."/>
            <person name="Blein T."/>
            <person name="Jardinaud M.F."/>
            <person name="Latrasse D."/>
            <person name="Zouine M."/>
            <person name="Zahm M."/>
            <person name="Kreplak J."/>
            <person name="Mayjonade B."/>
            <person name="Satge C."/>
            <person name="Perez M."/>
            <person name="Cauet S."/>
            <person name="Marande W."/>
            <person name="Chantry-Darmon C."/>
            <person name="Lopez-Roques C."/>
            <person name="Bouchez O."/>
            <person name="Berard A."/>
            <person name="Debelle F."/>
            <person name="Munos S."/>
            <person name="Bendahmane A."/>
            <person name="Berges H."/>
            <person name="Niebel A."/>
            <person name="Buitink J."/>
            <person name="Frugier F."/>
            <person name="Benhamed M."/>
            <person name="Crespi M."/>
            <person name="Gouzy J."/>
            <person name="Gamas P."/>
        </authorList>
    </citation>
    <scope>NUCLEOTIDE SEQUENCE [LARGE SCALE GENOMIC DNA]</scope>
    <source>
        <strain evidence="2">cv. Jemalong A17</strain>
    </source>
</reference>
<sequence length="52" mass="6205">MVKAFQLSCDDPTTILIFFSFRSQTTWQEHFLHKSVTLSTNRFILSNRKVRK</sequence>
<comment type="caution">
    <text evidence="1">The sequence shown here is derived from an EMBL/GenBank/DDBJ whole genome shotgun (WGS) entry which is preliminary data.</text>
</comment>
<evidence type="ECO:0000313" key="2">
    <source>
        <dbReference type="Proteomes" id="UP000265566"/>
    </source>
</evidence>
<organism evidence="1 2">
    <name type="scientific">Medicago truncatula</name>
    <name type="common">Barrel medic</name>
    <name type="synonym">Medicago tribuloides</name>
    <dbReference type="NCBI Taxonomy" id="3880"/>
    <lineage>
        <taxon>Eukaryota</taxon>
        <taxon>Viridiplantae</taxon>
        <taxon>Streptophyta</taxon>
        <taxon>Embryophyta</taxon>
        <taxon>Tracheophyta</taxon>
        <taxon>Spermatophyta</taxon>
        <taxon>Magnoliopsida</taxon>
        <taxon>eudicotyledons</taxon>
        <taxon>Gunneridae</taxon>
        <taxon>Pentapetalae</taxon>
        <taxon>rosids</taxon>
        <taxon>fabids</taxon>
        <taxon>Fabales</taxon>
        <taxon>Fabaceae</taxon>
        <taxon>Papilionoideae</taxon>
        <taxon>50 kb inversion clade</taxon>
        <taxon>NPAAA clade</taxon>
        <taxon>Hologalegina</taxon>
        <taxon>IRL clade</taxon>
        <taxon>Trifolieae</taxon>
        <taxon>Medicago</taxon>
    </lineage>
</organism>